<evidence type="ECO:0000313" key="2">
    <source>
        <dbReference type="EMBL" id="KAK0737884.1"/>
    </source>
</evidence>
<evidence type="ECO:0000313" key="3">
    <source>
        <dbReference type="Proteomes" id="UP001172155"/>
    </source>
</evidence>
<dbReference type="AlphaFoldDB" id="A0AA40EDX3"/>
<dbReference type="PANTHER" id="PTHR35041">
    <property type="entry name" value="MEDIATOR OF RNA POLYMERASE II TRANSCRIPTION SUBUNIT 1"/>
    <property type="match status" value="1"/>
</dbReference>
<feature type="transmembrane region" description="Helical" evidence="1">
    <location>
        <begin position="50"/>
        <end position="70"/>
    </location>
</feature>
<name>A0AA40EDX3_9PEZI</name>
<organism evidence="2 3">
    <name type="scientific">Schizothecium vesticola</name>
    <dbReference type="NCBI Taxonomy" id="314040"/>
    <lineage>
        <taxon>Eukaryota</taxon>
        <taxon>Fungi</taxon>
        <taxon>Dikarya</taxon>
        <taxon>Ascomycota</taxon>
        <taxon>Pezizomycotina</taxon>
        <taxon>Sordariomycetes</taxon>
        <taxon>Sordariomycetidae</taxon>
        <taxon>Sordariales</taxon>
        <taxon>Schizotheciaceae</taxon>
        <taxon>Schizothecium</taxon>
    </lineage>
</organism>
<keyword evidence="3" id="KW-1185">Reference proteome</keyword>
<feature type="transmembrane region" description="Helical" evidence="1">
    <location>
        <begin position="510"/>
        <end position="530"/>
    </location>
</feature>
<dbReference type="Proteomes" id="UP001172155">
    <property type="component" value="Unassembled WGS sequence"/>
</dbReference>
<comment type="caution">
    <text evidence="2">The sequence shown here is derived from an EMBL/GenBank/DDBJ whole genome shotgun (WGS) entry which is preliminary data.</text>
</comment>
<feature type="transmembrane region" description="Helical" evidence="1">
    <location>
        <begin position="90"/>
        <end position="111"/>
    </location>
</feature>
<keyword evidence="1" id="KW-0812">Transmembrane</keyword>
<protein>
    <recommendedName>
        <fullName evidence="4">Formylmethionine deformylase-like protein</fullName>
    </recommendedName>
</protein>
<evidence type="ECO:0008006" key="4">
    <source>
        <dbReference type="Google" id="ProtNLM"/>
    </source>
</evidence>
<reference evidence="2" key="1">
    <citation type="submission" date="2023-06" db="EMBL/GenBank/DDBJ databases">
        <title>Genome-scale phylogeny and comparative genomics of the fungal order Sordariales.</title>
        <authorList>
            <consortium name="Lawrence Berkeley National Laboratory"/>
            <person name="Hensen N."/>
            <person name="Bonometti L."/>
            <person name="Westerberg I."/>
            <person name="Brannstrom I.O."/>
            <person name="Guillou S."/>
            <person name="Cros-Aarteil S."/>
            <person name="Calhoun S."/>
            <person name="Haridas S."/>
            <person name="Kuo A."/>
            <person name="Mondo S."/>
            <person name="Pangilinan J."/>
            <person name="Riley R."/>
            <person name="LaButti K."/>
            <person name="Andreopoulos B."/>
            <person name="Lipzen A."/>
            <person name="Chen C."/>
            <person name="Yanf M."/>
            <person name="Daum C."/>
            <person name="Ng V."/>
            <person name="Clum A."/>
            <person name="Steindorff A."/>
            <person name="Ohm R."/>
            <person name="Martin F."/>
            <person name="Silar P."/>
            <person name="Natvig D."/>
            <person name="Lalanne C."/>
            <person name="Gautier V."/>
            <person name="Ament-velasquez S.L."/>
            <person name="Kruys A."/>
            <person name="Hutchinson M.I."/>
            <person name="Powell A.J."/>
            <person name="Barry K."/>
            <person name="Miller A.N."/>
            <person name="Grigoriev I.V."/>
            <person name="Debuchy R."/>
            <person name="Gladieux P."/>
            <person name="Thoren M.H."/>
            <person name="Johannesson H."/>
        </authorList>
    </citation>
    <scope>NUCLEOTIDE SEQUENCE</scope>
    <source>
        <strain evidence="2">SMH3187-1</strain>
    </source>
</reference>
<keyword evidence="1" id="KW-1133">Transmembrane helix</keyword>
<accession>A0AA40EDX3</accession>
<gene>
    <name evidence="2" type="ORF">B0T18DRAFT_432799</name>
</gene>
<evidence type="ECO:0000256" key="1">
    <source>
        <dbReference type="SAM" id="Phobius"/>
    </source>
</evidence>
<keyword evidence="1" id="KW-0472">Membrane</keyword>
<sequence length="584" mass="62993">MASQYLYRHASDDRAKTGTPQVVTYENDEFRDFPPIREELGQRFGWQTPATVASLTCVAIGFALGHHFYYQSLQDKLVLSEDQQSWSIRLGTGAAVFTKTALVALIGIAAVQRIWATLRQKAMTLKGIDGMFGIMGDPTCIFNSELLGHAKVLTLFAVVSWCIPLITIVTPATLSVQSVLTSTTIPSPVRTVNFSNPTEWYTAEGAGFIVGPGPEISRLFTEVYASRAIKPMSPPFPNASYDLSFWGPSYKCTPASEVFATANTPSWNTSDRFLGSPHKSFQDAFYAELPAANQSRFGNPNLSHPTKYQAAAPKYMNNVLLFFAEGGPTPTELICQLHNTSYSLSLSFVNGNQTITPHSINPFSPADFSATAGKYALLPSAGPASSANITASATFYATHLLFAKLLATDITVGASGGLTFNNRTSTSVPLTDSAIPYCPDVAKPFSTYLYFLGPTACRNGSLARAVEDLSRNFTMSTLAFQFWDGTASVTADVQMTFPENRYAYQARTLWVAYAVGFAVTAVCLVLGGVAMQGNGVTSSTAFSTVLLTTRNADLDALARGRELGSKPLGDDIAGVRMRFGAHPF</sequence>
<dbReference type="PANTHER" id="PTHR35041:SF6">
    <property type="entry name" value="FORMYLMETHIONINE DEFORMYLASE-LIKE PROTEIN-RELATED"/>
    <property type="match status" value="1"/>
</dbReference>
<dbReference type="EMBL" id="JAUKUD010000007">
    <property type="protein sequence ID" value="KAK0737884.1"/>
    <property type="molecule type" value="Genomic_DNA"/>
</dbReference>
<proteinExistence type="predicted"/>